<evidence type="ECO:0000259" key="5">
    <source>
        <dbReference type="PROSITE" id="PS51898"/>
    </source>
</evidence>
<keyword evidence="4" id="KW-0233">DNA recombination</keyword>
<feature type="domain" description="Tyr recombinase" evidence="5">
    <location>
        <begin position="104"/>
        <end position="272"/>
    </location>
</feature>
<dbReference type="PANTHER" id="PTHR30349:SF64">
    <property type="entry name" value="PROPHAGE INTEGRASE INTD-RELATED"/>
    <property type="match status" value="1"/>
</dbReference>
<proteinExistence type="inferred from homology"/>
<dbReference type="OrthoDB" id="9057547at2"/>
<dbReference type="InterPro" id="IPR010998">
    <property type="entry name" value="Integrase_recombinase_N"/>
</dbReference>
<keyword evidence="2" id="KW-0229">DNA integration</keyword>
<evidence type="ECO:0000256" key="4">
    <source>
        <dbReference type="ARBA" id="ARBA00023172"/>
    </source>
</evidence>
<reference evidence="6 7" key="1">
    <citation type="submission" date="2019-07" db="EMBL/GenBank/DDBJ databases">
        <title>Genomic Encyclopedia of Type Strains, Phase I: the one thousand microbial genomes (KMG-I) project.</title>
        <authorList>
            <person name="Kyrpides N."/>
        </authorList>
    </citation>
    <scope>NUCLEOTIDE SEQUENCE [LARGE SCALE GENOMIC DNA]</scope>
    <source>
        <strain evidence="6 7">DSM 375</strain>
    </source>
</reference>
<keyword evidence="7" id="KW-1185">Reference proteome</keyword>
<comment type="caution">
    <text evidence="6">The sequence shown here is derived from an EMBL/GenBank/DDBJ whole genome shotgun (WGS) entry which is preliminary data.</text>
</comment>
<dbReference type="Proteomes" id="UP000319627">
    <property type="component" value="Unassembled WGS sequence"/>
</dbReference>
<organism evidence="6 7">
    <name type="scientific">Azomonas agilis</name>
    <dbReference type="NCBI Taxonomy" id="116849"/>
    <lineage>
        <taxon>Bacteria</taxon>
        <taxon>Pseudomonadati</taxon>
        <taxon>Pseudomonadota</taxon>
        <taxon>Gammaproteobacteria</taxon>
        <taxon>Pseudomonadales</taxon>
        <taxon>Pseudomonadaceae</taxon>
        <taxon>Azomonas</taxon>
    </lineage>
</organism>
<dbReference type="SUPFAM" id="SSF56349">
    <property type="entry name" value="DNA breaking-rejoining enzymes"/>
    <property type="match status" value="1"/>
</dbReference>
<accession>A0A562IZ13</accession>
<dbReference type="InterPro" id="IPR013762">
    <property type="entry name" value="Integrase-like_cat_sf"/>
</dbReference>
<keyword evidence="3" id="KW-0238">DNA-binding</keyword>
<dbReference type="GO" id="GO:0015074">
    <property type="term" value="P:DNA integration"/>
    <property type="evidence" value="ECO:0007669"/>
    <property type="project" value="UniProtKB-KW"/>
</dbReference>
<dbReference type="RefSeq" id="WP_144570849.1">
    <property type="nucleotide sequence ID" value="NZ_VLKG01000003.1"/>
</dbReference>
<evidence type="ECO:0000256" key="3">
    <source>
        <dbReference type="ARBA" id="ARBA00023125"/>
    </source>
</evidence>
<dbReference type="EMBL" id="VLKG01000003">
    <property type="protein sequence ID" value="TWH76197.1"/>
    <property type="molecule type" value="Genomic_DNA"/>
</dbReference>
<dbReference type="InterPro" id="IPR050090">
    <property type="entry name" value="Tyrosine_recombinase_XerCD"/>
</dbReference>
<evidence type="ECO:0000313" key="7">
    <source>
        <dbReference type="Proteomes" id="UP000319627"/>
    </source>
</evidence>
<comment type="similarity">
    <text evidence="1">Belongs to the 'phage' integrase family.</text>
</comment>
<dbReference type="GO" id="GO:0006310">
    <property type="term" value="P:DNA recombination"/>
    <property type="evidence" value="ECO:0007669"/>
    <property type="project" value="UniProtKB-KW"/>
</dbReference>
<dbReference type="Gene3D" id="1.10.443.10">
    <property type="entry name" value="Intergrase catalytic core"/>
    <property type="match status" value="1"/>
</dbReference>
<dbReference type="GO" id="GO:0003677">
    <property type="term" value="F:DNA binding"/>
    <property type="evidence" value="ECO:0007669"/>
    <property type="project" value="UniProtKB-KW"/>
</dbReference>
<dbReference type="Pfam" id="PF00589">
    <property type="entry name" value="Phage_integrase"/>
    <property type="match status" value="1"/>
</dbReference>
<sequence>MMLKARHTWDEAAVRWIRETTHKADHAKDQAKLNWLAQHLSGLHLDEITRDLIDDIAQIKLTSSKPATVNRYLALIRAILHMARDEWEWIARAPRVRMLHEPRKRVRWLTPDEASRLLHELPPHLAAMARFSLSTGLRQRNVSYLRWDQVDLDRGMAWIHADEFKSRKAISVPLNAVALDVLNQQKGKHSEWVFVYQGHPVDRTSTVAWKRALERAGIKDFRWHDLRHTWASWHAQAGTTLHELMELGGWSCMDMVLRYAHLAGEHLKKPAANIEKLL</sequence>
<dbReference type="AlphaFoldDB" id="A0A562IZ13"/>
<evidence type="ECO:0000256" key="1">
    <source>
        <dbReference type="ARBA" id="ARBA00008857"/>
    </source>
</evidence>
<gene>
    <name evidence="6" type="ORF">LX59_01117</name>
</gene>
<dbReference type="InterPro" id="IPR002104">
    <property type="entry name" value="Integrase_catalytic"/>
</dbReference>
<protein>
    <submittedName>
        <fullName evidence="6">Site-specific recombinase XerD</fullName>
    </submittedName>
</protein>
<dbReference type="PANTHER" id="PTHR30349">
    <property type="entry name" value="PHAGE INTEGRASE-RELATED"/>
    <property type="match status" value="1"/>
</dbReference>
<dbReference type="InterPro" id="IPR011010">
    <property type="entry name" value="DNA_brk_join_enz"/>
</dbReference>
<name>A0A562IZ13_9GAMM</name>
<dbReference type="PROSITE" id="PS51898">
    <property type="entry name" value="TYR_RECOMBINASE"/>
    <property type="match status" value="1"/>
</dbReference>
<evidence type="ECO:0000313" key="6">
    <source>
        <dbReference type="EMBL" id="TWH76197.1"/>
    </source>
</evidence>
<dbReference type="CDD" id="cd00796">
    <property type="entry name" value="INT_Rci_Hp1_C"/>
    <property type="match status" value="1"/>
</dbReference>
<evidence type="ECO:0000256" key="2">
    <source>
        <dbReference type="ARBA" id="ARBA00022908"/>
    </source>
</evidence>
<dbReference type="Gene3D" id="1.10.150.130">
    <property type="match status" value="1"/>
</dbReference>